<dbReference type="AlphaFoldDB" id="A0A9N9D4N2"/>
<evidence type="ECO:0000313" key="2">
    <source>
        <dbReference type="EMBL" id="CAG8622687.1"/>
    </source>
</evidence>
<keyword evidence="3" id="KW-1185">Reference proteome</keyword>
<feature type="region of interest" description="Disordered" evidence="1">
    <location>
        <begin position="1"/>
        <end position="21"/>
    </location>
</feature>
<sequence>MIEQKKKDNILERLDEDNDNRNDDKIKVKRITIISLHIDGAYKVGHYYGNEIETKKDSCQAFNDYNDNDNNDGKTIVSDKESQSLELLNFEKLEDTCDDWHKR</sequence>
<protein>
    <submittedName>
        <fullName evidence="2">17677_t:CDS:1</fullName>
    </submittedName>
</protein>
<dbReference type="Proteomes" id="UP000789759">
    <property type="component" value="Unassembled WGS sequence"/>
</dbReference>
<evidence type="ECO:0000313" key="3">
    <source>
        <dbReference type="Proteomes" id="UP000789759"/>
    </source>
</evidence>
<dbReference type="EMBL" id="CAJVQA010005536">
    <property type="protein sequence ID" value="CAG8622687.1"/>
    <property type="molecule type" value="Genomic_DNA"/>
</dbReference>
<reference evidence="2" key="1">
    <citation type="submission" date="2021-06" db="EMBL/GenBank/DDBJ databases">
        <authorList>
            <person name="Kallberg Y."/>
            <person name="Tangrot J."/>
            <person name="Rosling A."/>
        </authorList>
    </citation>
    <scope>NUCLEOTIDE SEQUENCE</scope>
    <source>
        <strain evidence="2">FL966</strain>
    </source>
</reference>
<organism evidence="2 3">
    <name type="scientific">Cetraspora pellucida</name>
    <dbReference type="NCBI Taxonomy" id="1433469"/>
    <lineage>
        <taxon>Eukaryota</taxon>
        <taxon>Fungi</taxon>
        <taxon>Fungi incertae sedis</taxon>
        <taxon>Mucoromycota</taxon>
        <taxon>Glomeromycotina</taxon>
        <taxon>Glomeromycetes</taxon>
        <taxon>Diversisporales</taxon>
        <taxon>Gigasporaceae</taxon>
        <taxon>Cetraspora</taxon>
    </lineage>
</organism>
<evidence type="ECO:0000256" key="1">
    <source>
        <dbReference type="SAM" id="MobiDB-lite"/>
    </source>
</evidence>
<name>A0A9N9D4N2_9GLOM</name>
<comment type="caution">
    <text evidence="2">The sequence shown here is derived from an EMBL/GenBank/DDBJ whole genome shotgun (WGS) entry which is preliminary data.</text>
</comment>
<accession>A0A9N9D4N2</accession>
<gene>
    <name evidence="2" type="ORF">CPELLU_LOCUS8001</name>
</gene>
<feature type="non-terminal residue" evidence="2">
    <location>
        <position position="103"/>
    </location>
</feature>
<proteinExistence type="predicted"/>